<gene>
    <name evidence="1" type="ORF">CLV59_103638</name>
</gene>
<accession>A0A327W378</accession>
<keyword evidence="2" id="KW-1185">Reference proteome</keyword>
<dbReference type="Proteomes" id="UP000249819">
    <property type="component" value="Unassembled WGS sequence"/>
</dbReference>
<protein>
    <submittedName>
        <fullName evidence="1">Uncharacterized protein</fullName>
    </submittedName>
</protein>
<sequence>MAQENSPLNTHRISLTDCRKVLKVDLLTDEQVLLIRDFLYRMVAIELQVRQQQLTNIYPINNFTDDTTKCAPLYPRKHRRAA</sequence>
<name>A0A327W378_9BACT</name>
<proteinExistence type="predicted"/>
<comment type="caution">
    <text evidence="1">The sequence shown here is derived from an EMBL/GenBank/DDBJ whole genome shotgun (WGS) entry which is preliminary data.</text>
</comment>
<reference evidence="1 2" key="1">
    <citation type="submission" date="2018-06" db="EMBL/GenBank/DDBJ databases">
        <title>Genomic Encyclopedia of Archaeal and Bacterial Type Strains, Phase II (KMG-II): from individual species to whole genera.</title>
        <authorList>
            <person name="Goeker M."/>
        </authorList>
    </citation>
    <scope>NUCLEOTIDE SEQUENCE [LARGE SCALE GENOMIC DNA]</scope>
    <source>
        <strain evidence="1 2">DSM 29821</strain>
    </source>
</reference>
<dbReference type="AlphaFoldDB" id="A0A327W378"/>
<organism evidence="1 2">
    <name type="scientific">Chitinophaga dinghuensis</name>
    <dbReference type="NCBI Taxonomy" id="1539050"/>
    <lineage>
        <taxon>Bacteria</taxon>
        <taxon>Pseudomonadati</taxon>
        <taxon>Bacteroidota</taxon>
        <taxon>Chitinophagia</taxon>
        <taxon>Chitinophagales</taxon>
        <taxon>Chitinophagaceae</taxon>
        <taxon>Chitinophaga</taxon>
    </lineage>
</organism>
<dbReference type="EMBL" id="QLMA01000003">
    <property type="protein sequence ID" value="RAJ83667.1"/>
    <property type="molecule type" value="Genomic_DNA"/>
</dbReference>
<evidence type="ECO:0000313" key="1">
    <source>
        <dbReference type="EMBL" id="RAJ83667.1"/>
    </source>
</evidence>
<evidence type="ECO:0000313" key="2">
    <source>
        <dbReference type="Proteomes" id="UP000249819"/>
    </source>
</evidence>